<reference evidence="4" key="1">
    <citation type="journal article" date="2016" name="Nat. Genet.">
        <title>A high-quality carrot genome assembly provides new insights into carotenoid accumulation and asterid genome evolution.</title>
        <authorList>
            <person name="Iorizzo M."/>
            <person name="Ellison S."/>
            <person name="Senalik D."/>
            <person name="Zeng P."/>
            <person name="Satapoomin P."/>
            <person name="Huang J."/>
            <person name="Bowman M."/>
            <person name="Iovene M."/>
            <person name="Sanseverino W."/>
            <person name="Cavagnaro P."/>
            <person name="Yildiz M."/>
            <person name="Macko-Podgorni A."/>
            <person name="Moranska E."/>
            <person name="Grzebelus E."/>
            <person name="Grzebelus D."/>
            <person name="Ashrafi H."/>
            <person name="Zheng Z."/>
            <person name="Cheng S."/>
            <person name="Spooner D."/>
            <person name="Van Deynze A."/>
            <person name="Simon P."/>
        </authorList>
    </citation>
    <scope>NUCLEOTIDE SEQUENCE [LARGE SCALE GENOMIC DNA]</scope>
    <source>
        <tissue evidence="4">Leaf</tissue>
    </source>
</reference>
<comment type="subcellular location">
    <subcellularLocation>
        <location evidence="1">Cytoplasm</location>
    </subcellularLocation>
</comment>
<evidence type="ECO:0000313" key="5">
    <source>
        <dbReference type="EMBL" id="WOG92149.1"/>
    </source>
</evidence>
<dbReference type="STRING" id="79200.A0A161XXJ1"/>
<dbReference type="GO" id="GO:0004356">
    <property type="term" value="F:glutamine synthetase activity"/>
    <property type="evidence" value="ECO:0007669"/>
    <property type="project" value="TreeGrafter"/>
</dbReference>
<evidence type="ECO:0000256" key="1">
    <source>
        <dbReference type="ARBA" id="ARBA00004496"/>
    </source>
</evidence>
<organism evidence="4">
    <name type="scientific">Daucus carota subsp. sativus</name>
    <name type="common">Carrot</name>
    <dbReference type="NCBI Taxonomy" id="79200"/>
    <lineage>
        <taxon>Eukaryota</taxon>
        <taxon>Viridiplantae</taxon>
        <taxon>Streptophyta</taxon>
        <taxon>Embryophyta</taxon>
        <taxon>Tracheophyta</taxon>
        <taxon>Spermatophyta</taxon>
        <taxon>Magnoliopsida</taxon>
        <taxon>eudicotyledons</taxon>
        <taxon>Gunneridae</taxon>
        <taxon>Pentapetalae</taxon>
        <taxon>asterids</taxon>
        <taxon>campanulids</taxon>
        <taxon>Apiales</taxon>
        <taxon>Apiaceae</taxon>
        <taxon>Apioideae</taxon>
        <taxon>Scandiceae</taxon>
        <taxon>Daucinae</taxon>
        <taxon>Daucus</taxon>
        <taxon>Daucus sect. Daucus</taxon>
    </lineage>
</organism>
<dbReference type="Gene3D" id="3.30.590.10">
    <property type="entry name" value="Glutamine synthetase/guanido kinase, catalytic domain"/>
    <property type="match status" value="1"/>
</dbReference>
<evidence type="ECO:0000313" key="6">
    <source>
        <dbReference type="Proteomes" id="UP000077755"/>
    </source>
</evidence>
<keyword evidence="2" id="KW-0963">Cytoplasm</keyword>
<dbReference type="GO" id="GO:0006542">
    <property type="term" value="P:glutamine biosynthetic process"/>
    <property type="evidence" value="ECO:0007669"/>
    <property type="project" value="TreeGrafter"/>
</dbReference>
<proteinExistence type="predicted"/>
<dbReference type="Proteomes" id="UP000077755">
    <property type="component" value="Chromosome 3"/>
</dbReference>
<keyword evidence="6" id="KW-1185">Reference proteome</keyword>
<dbReference type="PANTHER" id="PTHR20852:SF93">
    <property type="entry name" value="GLUTAMINE SYNTHETASE CYTOSOLIC ISOZYME 1-1"/>
    <property type="match status" value="1"/>
</dbReference>
<sequence>MSALLLRCAAVISGFLISVIGELEAPAICHCSTQALFCRIRSGYSSSTAWWAICRFGIEQEYTLLKKEVNFPIGWPTEGYPGLQGPCYCGIGADKAFGRDIVDAH</sequence>
<reference evidence="5" key="2">
    <citation type="submission" date="2022-03" db="EMBL/GenBank/DDBJ databases">
        <title>Draft title - Genomic analysis of global carrot germplasm unveils the trajectory of domestication and the origin of high carotenoid orange carrot.</title>
        <authorList>
            <person name="Iorizzo M."/>
            <person name="Ellison S."/>
            <person name="Senalik D."/>
            <person name="Macko-Podgorni A."/>
            <person name="Grzebelus D."/>
            <person name="Bostan H."/>
            <person name="Rolling W."/>
            <person name="Curaba J."/>
            <person name="Simon P."/>
        </authorList>
    </citation>
    <scope>NUCLEOTIDE SEQUENCE</scope>
    <source>
        <tissue evidence="5">Leaf</tissue>
    </source>
</reference>
<dbReference type="SUPFAM" id="SSF55931">
    <property type="entry name" value="Glutamine synthetase/guanido kinase"/>
    <property type="match status" value="1"/>
</dbReference>
<dbReference type="GO" id="GO:0005737">
    <property type="term" value="C:cytoplasm"/>
    <property type="evidence" value="ECO:0007669"/>
    <property type="project" value="UniProtKB-SubCell"/>
</dbReference>
<evidence type="ECO:0008006" key="7">
    <source>
        <dbReference type="Google" id="ProtNLM"/>
    </source>
</evidence>
<dbReference type="PANTHER" id="PTHR20852">
    <property type="entry name" value="GLUTAMINE SYNTHETASE"/>
    <property type="match status" value="1"/>
</dbReference>
<dbReference type="EMBL" id="CP093345">
    <property type="protein sequence ID" value="WOG92149.1"/>
    <property type="molecule type" value="Genomic_DNA"/>
</dbReference>
<evidence type="ECO:0000256" key="2">
    <source>
        <dbReference type="ARBA" id="ARBA00022490"/>
    </source>
</evidence>
<protein>
    <recommendedName>
        <fullName evidence="7">Chlorophyll a-b binding protein, chloroplastic</fullName>
    </recommendedName>
</protein>
<evidence type="ECO:0000313" key="4">
    <source>
        <dbReference type="EMBL" id="KZN01357.1"/>
    </source>
</evidence>
<feature type="chain" id="PRO_5007829337" description="Chlorophyll a-b binding protein, chloroplastic" evidence="3">
    <location>
        <begin position="22"/>
        <end position="105"/>
    </location>
</feature>
<dbReference type="InterPro" id="IPR050292">
    <property type="entry name" value="Glutamine_Synthetase"/>
</dbReference>
<dbReference type="Gramene" id="KZN01357">
    <property type="protein sequence ID" value="KZN01357"/>
    <property type="gene ID" value="DCAR_010111"/>
</dbReference>
<accession>A0A161XXJ1</accession>
<name>A0A161XXJ1_DAUCS</name>
<evidence type="ECO:0000256" key="3">
    <source>
        <dbReference type="SAM" id="SignalP"/>
    </source>
</evidence>
<dbReference type="EMBL" id="LNRQ01000003">
    <property type="protein sequence ID" value="KZN01357.1"/>
    <property type="molecule type" value="Genomic_DNA"/>
</dbReference>
<keyword evidence="3" id="KW-0732">Signal</keyword>
<feature type="signal peptide" evidence="3">
    <location>
        <begin position="1"/>
        <end position="21"/>
    </location>
</feature>
<dbReference type="InterPro" id="IPR014746">
    <property type="entry name" value="Gln_synth/guanido_kin_cat_dom"/>
</dbReference>
<gene>
    <name evidence="4" type="ORF">DCAR_010111</name>
    <name evidence="5" type="ORF">DCAR_0311409</name>
</gene>
<dbReference type="AlphaFoldDB" id="A0A161XXJ1"/>